<keyword evidence="2" id="KW-1185">Reference proteome</keyword>
<dbReference type="AlphaFoldDB" id="A0AAW2FB43"/>
<reference evidence="1 2" key="1">
    <citation type="submission" date="2023-03" db="EMBL/GenBank/DDBJ databases">
        <title>High recombination rates correlate with genetic variation in Cardiocondyla obscurior ants.</title>
        <authorList>
            <person name="Errbii M."/>
        </authorList>
    </citation>
    <scope>NUCLEOTIDE SEQUENCE [LARGE SCALE GENOMIC DNA]</scope>
    <source>
        <strain evidence="1">Alpha-2009</strain>
        <tissue evidence="1">Whole body</tissue>
    </source>
</reference>
<comment type="caution">
    <text evidence="1">The sequence shown here is derived from an EMBL/GenBank/DDBJ whole genome shotgun (WGS) entry which is preliminary data.</text>
</comment>
<proteinExistence type="predicted"/>
<accession>A0AAW2FB43</accession>
<evidence type="ECO:0000313" key="1">
    <source>
        <dbReference type="EMBL" id="KAL0111192.1"/>
    </source>
</evidence>
<sequence length="84" mass="9807">MSRMNRVRVSPRMNVYVKDRLIFKSIAVTPLPSEFLEPDIRCICIYGFISDSPPFISRTVKKKKKKKKKKKSRLLNALTLIKPI</sequence>
<organism evidence="1 2">
    <name type="scientific">Cardiocondyla obscurior</name>
    <dbReference type="NCBI Taxonomy" id="286306"/>
    <lineage>
        <taxon>Eukaryota</taxon>
        <taxon>Metazoa</taxon>
        <taxon>Ecdysozoa</taxon>
        <taxon>Arthropoda</taxon>
        <taxon>Hexapoda</taxon>
        <taxon>Insecta</taxon>
        <taxon>Pterygota</taxon>
        <taxon>Neoptera</taxon>
        <taxon>Endopterygota</taxon>
        <taxon>Hymenoptera</taxon>
        <taxon>Apocrita</taxon>
        <taxon>Aculeata</taxon>
        <taxon>Formicoidea</taxon>
        <taxon>Formicidae</taxon>
        <taxon>Myrmicinae</taxon>
        <taxon>Cardiocondyla</taxon>
    </lineage>
</organism>
<dbReference type="EMBL" id="JADYXP020000013">
    <property type="protein sequence ID" value="KAL0111192.1"/>
    <property type="molecule type" value="Genomic_DNA"/>
</dbReference>
<evidence type="ECO:0000313" key="2">
    <source>
        <dbReference type="Proteomes" id="UP001430953"/>
    </source>
</evidence>
<dbReference type="Proteomes" id="UP001430953">
    <property type="component" value="Unassembled WGS sequence"/>
</dbReference>
<protein>
    <submittedName>
        <fullName evidence="1">Uncharacterized protein</fullName>
    </submittedName>
</protein>
<name>A0AAW2FB43_9HYME</name>
<gene>
    <name evidence="1" type="ORF">PUN28_012830</name>
</gene>